<dbReference type="SUPFAM" id="SSF81383">
    <property type="entry name" value="F-box domain"/>
    <property type="match status" value="1"/>
</dbReference>
<dbReference type="Proteomes" id="UP000248852">
    <property type="component" value="Segment"/>
</dbReference>
<protein>
    <submittedName>
        <fullName evidence="2">F-box domain containing protein</fullName>
    </submittedName>
</protein>
<dbReference type="SMART" id="SM00256">
    <property type="entry name" value="FBOX"/>
    <property type="match status" value="1"/>
</dbReference>
<dbReference type="InterPro" id="IPR001810">
    <property type="entry name" value="F-box_dom"/>
</dbReference>
<dbReference type="EMBL" id="MG011689">
    <property type="protein sequence ID" value="AVK74943.1"/>
    <property type="molecule type" value="Genomic_DNA"/>
</dbReference>
<dbReference type="GeneID" id="36844084"/>
<evidence type="ECO:0000259" key="1">
    <source>
        <dbReference type="SMART" id="SM00256"/>
    </source>
</evidence>
<sequence length="242" mass="26414">MDIIDDDCLFLVLQNLDARSLARAALCSRRLLSIISHRLFWAAKIGRPTHSSHLDGGVRLALYLYAGTLADSFGGSTGSLPHAFPIAICPFDPYGLRMGDHIMVSPDQRLITRRVETTAHAIVIDPPRYGAGSVITMEVAGGVATYSLQNVGDFFDRLGIDPLGACACNRVTIVRSGADQTSQPETIVARAESFCSPATGQTPPPVRAQVWDRFAFGFFCQTGHLVAWDRFTKWFRGDQSVI</sequence>
<dbReference type="RefSeq" id="YP_009483212.1">
    <property type="nucleotide sequence ID" value="NC_037667.1"/>
</dbReference>
<proteinExistence type="predicted"/>
<name>A0A2U7U930_9VIRU</name>
<organism evidence="2">
    <name type="scientific">Pandoravirus quercus</name>
    <dbReference type="NCBI Taxonomy" id="2107709"/>
    <lineage>
        <taxon>Viruses</taxon>
        <taxon>Pandoravirus</taxon>
    </lineage>
</organism>
<evidence type="ECO:0000313" key="2">
    <source>
        <dbReference type="EMBL" id="AVK74943.1"/>
    </source>
</evidence>
<accession>A0A2U7U930</accession>
<dbReference type="CDD" id="cd09917">
    <property type="entry name" value="F-box_SF"/>
    <property type="match status" value="1"/>
</dbReference>
<dbReference type="Pfam" id="PF00646">
    <property type="entry name" value="F-box"/>
    <property type="match status" value="1"/>
</dbReference>
<feature type="domain" description="F-box" evidence="1">
    <location>
        <begin position="4"/>
        <end position="44"/>
    </location>
</feature>
<gene>
    <name evidence="2" type="ORF">pqer_cds_521</name>
</gene>
<dbReference type="InterPro" id="IPR036047">
    <property type="entry name" value="F-box-like_dom_sf"/>
</dbReference>
<dbReference type="KEGG" id="vg:36844084"/>
<reference evidence="2" key="1">
    <citation type="journal article" date="2018" name="Nat. Commun.">
        <title>Diversity and evolution of the emerging Pandoraviridae family.</title>
        <authorList>
            <person name="Legendre M."/>
            <person name="Fabre E."/>
            <person name="Poirot O."/>
            <person name="Jeudy S."/>
            <person name="Lartigue A."/>
            <person name="Alempic J.M."/>
            <person name="Beucher L."/>
            <person name="Philippe N."/>
            <person name="Bertaux L."/>
            <person name="Christo-Foroux E."/>
            <person name="Labadie K."/>
            <person name="Coute Y."/>
            <person name="Abergel C."/>
            <person name="Claverie J.M."/>
        </authorList>
    </citation>
    <scope>NUCLEOTIDE SEQUENCE [LARGE SCALE GENOMIC DNA]</scope>
    <source>
        <strain evidence="2">Quercus</strain>
    </source>
</reference>